<organism evidence="1 2">
    <name type="scientific">Araneus ventricosus</name>
    <name type="common">Orbweaver spider</name>
    <name type="synonym">Epeira ventricosa</name>
    <dbReference type="NCBI Taxonomy" id="182803"/>
    <lineage>
        <taxon>Eukaryota</taxon>
        <taxon>Metazoa</taxon>
        <taxon>Ecdysozoa</taxon>
        <taxon>Arthropoda</taxon>
        <taxon>Chelicerata</taxon>
        <taxon>Arachnida</taxon>
        <taxon>Araneae</taxon>
        <taxon>Araneomorphae</taxon>
        <taxon>Entelegynae</taxon>
        <taxon>Araneoidea</taxon>
        <taxon>Araneidae</taxon>
        <taxon>Araneus</taxon>
    </lineage>
</organism>
<dbReference type="Proteomes" id="UP000499080">
    <property type="component" value="Unassembled WGS sequence"/>
</dbReference>
<accession>A0A4Y2L0A6</accession>
<proteinExistence type="predicted"/>
<protein>
    <submittedName>
        <fullName evidence="1">Uncharacterized protein</fullName>
    </submittedName>
</protein>
<evidence type="ECO:0000313" key="1">
    <source>
        <dbReference type="EMBL" id="GBN07740.1"/>
    </source>
</evidence>
<feature type="non-terminal residue" evidence="1">
    <location>
        <position position="1"/>
    </location>
</feature>
<dbReference type="EMBL" id="BGPR01116659">
    <property type="protein sequence ID" value="GBN07740.1"/>
    <property type="molecule type" value="Genomic_DNA"/>
</dbReference>
<keyword evidence="2" id="KW-1185">Reference proteome</keyword>
<reference evidence="1 2" key="1">
    <citation type="journal article" date="2019" name="Sci. Rep.">
        <title>Orb-weaving spider Araneus ventricosus genome elucidates the spidroin gene catalogue.</title>
        <authorList>
            <person name="Kono N."/>
            <person name="Nakamura H."/>
            <person name="Ohtoshi R."/>
            <person name="Moran D.A.P."/>
            <person name="Shinohara A."/>
            <person name="Yoshida Y."/>
            <person name="Fujiwara M."/>
            <person name="Mori M."/>
            <person name="Tomita M."/>
            <person name="Arakawa K."/>
        </authorList>
    </citation>
    <scope>NUCLEOTIDE SEQUENCE [LARGE SCALE GENOMIC DNA]</scope>
</reference>
<sequence>WYISKSMVEATTAAVVNNLLGDGTDLNERTFTYNWIVPNARQNTPFEPVYATAPTAEHYGAAYELVLQYQRIA</sequence>
<name>A0A4Y2L0A6_ARAVE</name>
<evidence type="ECO:0000313" key="2">
    <source>
        <dbReference type="Proteomes" id="UP000499080"/>
    </source>
</evidence>
<comment type="caution">
    <text evidence="1">The sequence shown here is derived from an EMBL/GenBank/DDBJ whole genome shotgun (WGS) entry which is preliminary data.</text>
</comment>
<gene>
    <name evidence="1" type="ORF">AVEN_217952_1</name>
</gene>
<dbReference type="AlphaFoldDB" id="A0A4Y2L0A6"/>